<comment type="caution">
    <text evidence="2">The sequence shown here is derived from an EMBL/GenBank/DDBJ whole genome shotgun (WGS) entry which is preliminary data.</text>
</comment>
<dbReference type="AlphaFoldDB" id="E8M965"/>
<protein>
    <submittedName>
        <fullName evidence="2">Uncharacterized protein</fullName>
    </submittedName>
</protein>
<reference evidence="2 3" key="1">
    <citation type="journal article" date="2012" name="Int. J. Syst. Evol. Microbiol.">
        <title>Vibrio caribbeanicus sp. nov., isolated from the marine sponge Scleritoderma cyanea.</title>
        <authorList>
            <person name="Hoffmann M."/>
            <person name="Monday S.R."/>
            <person name="Allard M.W."/>
            <person name="Strain E.A."/>
            <person name="Whittaker P."/>
            <person name="Naum M."/>
            <person name="McCarthy P.J."/>
            <person name="Lopez J.V."/>
            <person name="Fischer M."/>
            <person name="Brown E.W."/>
        </authorList>
    </citation>
    <scope>NUCLEOTIDE SEQUENCE [LARGE SCALE GENOMIC DNA]</scope>
    <source>
        <strain evidence="3">DSMZ 21326</strain>
    </source>
</reference>
<evidence type="ECO:0000256" key="1">
    <source>
        <dbReference type="SAM" id="MobiDB-lite"/>
    </source>
</evidence>
<organism evidence="2 3">
    <name type="scientific">Vibrio sinaloensis DSM 21326</name>
    <dbReference type="NCBI Taxonomy" id="945550"/>
    <lineage>
        <taxon>Bacteria</taxon>
        <taxon>Pseudomonadati</taxon>
        <taxon>Pseudomonadota</taxon>
        <taxon>Gammaproteobacteria</taxon>
        <taxon>Vibrionales</taxon>
        <taxon>Vibrionaceae</taxon>
        <taxon>Vibrio</taxon>
        <taxon>Vibrio oreintalis group</taxon>
    </lineage>
</organism>
<name>E8M965_PHOS4</name>
<gene>
    <name evidence="2" type="ORF">VISI1226_09584</name>
</gene>
<proteinExistence type="predicted"/>
<feature type="region of interest" description="Disordered" evidence="1">
    <location>
        <begin position="1"/>
        <end position="23"/>
    </location>
</feature>
<dbReference type="EMBL" id="AEVT01000083">
    <property type="protein sequence ID" value="EGA69421.1"/>
    <property type="molecule type" value="Genomic_DNA"/>
</dbReference>
<evidence type="ECO:0000313" key="2">
    <source>
        <dbReference type="EMBL" id="EGA69421.1"/>
    </source>
</evidence>
<sequence>MDKQTPPENESLDEVNEAKSETDLKLERVNQLAEETILDMIRAQRNWDSTRKE</sequence>
<dbReference type="GeneID" id="95571755"/>
<dbReference type="Proteomes" id="UP000006228">
    <property type="component" value="Unassembled WGS sequence"/>
</dbReference>
<dbReference type="RefSeq" id="WP_008078432.1">
    <property type="nucleotide sequence ID" value="NZ_AEVT01000083.1"/>
</dbReference>
<evidence type="ECO:0000313" key="3">
    <source>
        <dbReference type="Proteomes" id="UP000006228"/>
    </source>
</evidence>
<accession>E8M965</accession>